<dbReference type="PANTHER" id="PTHR45947:SF3">
    <property type="entry name" value="SULFOQUINOVOSYL TRANSFERASE SQD2"/>
    <property type="match status" value="1"/>
</dbReference>
<feature type="domain" description="Glycosyltransferase subfamily 4-like N-terminal" evidence="2">
    <location>
        <begin position="14"/>
        <end position="167"/>
    </location>
</feature>
<feature type="domain" description="Glycosyl transferase family 1" evidence="1">
    <location>
        <begin position="191"/>
        <end position="344"/>
    </location>
</feature>
<organism evidence="3 4">
    <name type="scientific">Pollutimonas harenae</name>
    <dbReference type="NCBI Taxonomy" id="657015"/>
    <lineage>
        <taxon>Bacteria</taxon>
        <taxon>Pseudomonadati</taxon>
        <taxon>Pseudomonadota</taxon>
        <taxon>Betaproteobacteria</taxon>
        <taxon>Burkholderiales</taxon>
        <taxon>Alcaligenaceae</taxon>
        <taxon>Pollutimonas</taxon>
    </lineage>
</organism>
<dbReference type="PANTHER" id="PTHR45947">
    <property type="entry name" value="SULFOQUINOVOSYL TRANSFERASE SQD2"/>
    <property type="match status" value="1"/>
</dbReference>
<dbReference type="Pfam" id="PF00534">
    <property type="entry name" value="Glycos_transf_1"/>
    <property type="match status" value="1"/>
</dbReference>
<evidence type="ECO:0000259" key="1">
    <source>
        <dbReference type="Pfam" id="PF00534"/>
    </source>
</evidence>
<accession>A0A853H0Y4</accession>
<proteinExistence type="predicted"/>
<dbReference type="EMBL" id="JACCEV010000003">
    <property type="protein sequence ID" value="NYT86636.1"/>
    <property type="molecule type" value="Genomic_DNA"/>
</dbReference>
<dbReference type="SUPFAM" id="SSF53756">
    <property type="entry name" value="UDP-Glycosyltransferase/glycogen phosphorylase"/>
    <property type="match status" value="1"/>
</dbReference>
<gene>
    <name evidence="3" type="ORF">H0A62_13570</name>
</gene>
<keyword evidence="3" id="KW-0808">Transferase</keyword>
<dbReference type="GO" id="GO:0016758">
    <property type="term" value="F:hexosyltransferase activity"/>
    <property type="evidence" value="ECO:0007669"/>
    <property type="project" value="TreeGrafter"/>
</dbReference>
<dbReference type="RefSeq" id="WP_130040069.1">
    <property type="nucleotide sequence ID" value="NZ_JACCEV010000003.1"/>
</dbReference>
<dbReference type="InterPro" id="IPR050194">
    <property type="entry name" value="Glycosyltransferase_grp1"/>
</dbReference>
<evidence type="ECO:0000313" key="3">
    <source>
        <dbReference type="EMBL" id="NYT86636.1"/>
    </source>
</evidence>
<protein>
    <submittedName>
        <fullName evidence="3">Glycosyltransferase</fullName>
    </submittedName>
</protein>
<reference evidence="3 4" key="1">
    <citation type="submission" date="2020-07" db="EMBL/GenBank/DDBJ databases">
        <title>Taxonomic revisions and descriptions of new bacterial species based on genomic comparisons in the high-G+C-content subgroup of the family Alcaligenaceae.</title>
        <authorList>
            <person name="Szabo A."/>
            <person name="Felfoldi T."/>
        </authorList>
    </citation>
    <scope>NUCLEOTIDE SEQUENCE [LARGE SCALE GENOMIC DNA]</scope>
    <source>
        <strain evidence="3 4">DSM 25667</strain>
    </source>
</reference>
<dbReference type="InterPro" id="IPR001296">
    <property type="entry name" value="Glyco_trans_1"/>
</dbReference>
<keyword evidence="4" id="KW-1185">Reference proteome</keyword>
<name>A0A853H0Y4_9BURK</name>
<dbReference type="OrthoDB" id="9062832at2"/>
<comment type="caution">
    <text evidence="3">The sequence shown here is derived from an EMBL/GenBank/DDBJ whole genome shotgun (WGS) entry which is preliminary data.</text>
</comment>
<evidence type="ECO:0000259" key="2">
    <source>
        <dbReference type="Pfam" id="PF13439"/>
    </source>
</evidence>
<sequence>MKILLTDIHHGNGGGHVTYIVNLLNGLKNRHSVVLAAPECSRLYRYASKIQGVRLFPAVYTNRVPSLLKEVSRLKQYLANERFDIVHVNASADHRHIMLACLGLARRPKIIWTKHNLNSVNSAGHQLRARCGTDAVVAVSGYVGHMLAKSAYRNKPVHVIRHGIDTAHFHPPAPELKQSLRRKLLGNVTDDTVVLGSAGGTDFEKGWLDLAAAVSSLPPAVQARIVLVVAGSMPSPRLRAKLDAYALKARVVFPGLVDDVCAVLGACDVGFVLSHRESLSYACRESLAMGLPTLISDAGGLPENITDGREGWIVPVHDTCAISGVLRHILASPQSLPAMSAAARLHSVQNFSLDGFMFATQAVYQSVIPAPSPQAIPI</sequence>
<evidence type="ECO:0000313" key="4">
    <source>
        <dbReference type="Proteomes" id="UP000554144"/>
    </source>
</evidence>
<dbReference type="Proteomes" id="UP000554144">
    <property type="component" value="Unassembled WGS sequence"/>
</dbReference>
<dbReference type="AlphaFoldDB" id="A0A853H0Y4"/>
<dbReference type="Pfam" id="PF13439">
    <property type="entry name" value="Glyco_transf_4"/>
    <property type="match status" value="1"/>
</dbReference>
<dbReference type="Gene3D" id="3.40.50.2000">
    <property type="entry name" value="Glycogen Phosphorylase B"/>
    <property type="match status" value="2"/>
</dbReference>
<dbReference type="InterPro" id="IPR028098">
    <property type="entry name" value="Glyco_trans_4-like_N"/>
</dbReference>